<evidence type="ECO:0000256" key="6">
    <source>
        <dbReference type="ARBA" id="ARBA00022840"/>
    </source>
</evidence>
<dbReference type="InterPro" id="IPR027417">
    <property type="entry name" value="P-loop_NTPase"/>
</dbReference>
<evidence type="ECO:0000313" key="8">
    <source>
        <dbReference type="Proteomes" id="UP001174909"/>
    </source>
</evidence>
<reference evidence="7" key="1">
    <citation type="submission" date="2023-03" db="EMBL/GenBank/DDBJ databases">
        <authorList>
            <person name="Steffen K."/>
            <person name="Cardenas P."/>
        </authorList>
    </citation>
    <scope>NUCLEOTIDE SEQUENCE</scope>
</reference>
<evidence type="ECO:0000256" key="5">
    <source>
        <dbReference type="ARBA" id="ARBA00022741"/>
    </source>
</evidence>
<dbReference type="GO" id="GO:0004329">
    <property type="term" value="F:formate-tetrahydrofolate ligase activity"/>
    <property type="evidence" value="ECO:0007669"/>
    <property type="project" value="UniProtKB-EC"/>
</dbReference>
<protein>
    <recommendedName>
        <fullName evidence="2">formate--tetrahydrofolate ligase</fullName>
        <ecNumber evidence="2">6.3.4.3</ecNumber>
    </recommendedName>
</protein>
<evidence type="ECO:0000313" key="7">
    <source>
        <dbReference type="EMBL" id="CAI8017057.1"/>
    </source>
</evidence>
<dbReference type="NCBIfam" id="NF010030">
    <property type="entry name" value="PRK13505.1"/>
    <property type="match status" value="1"/>
</dbReference>
<name>A0AA35RV91_GEOBA</name>
<evidence type="ECO:0000256" key="4">
    <source>
        <dbReference type="ARBA" id="ARBA00022598"/>
    </source>
</evidence>
<dbReference type="InterPro" id="IPR000559">
    <property type="entry name" value="Formate_THF_ligase"/>
</dbReference>
<dbReference type="SUPFAM" id="SSF52540">
    <property type="entry name" value="P-loop containing nucleoside triphosphate hydrolases"/>
    <property type="match status" value="1"/>
</dbReference>
<comment type="caution">
    <text evidence="7">The sequence shown here is derived from an EMBL/GenBank/DDBJ whole genome shotgun (WGS) entry which is preliminary data.</text>
</comment>
<comment type="pathway">
    <text evidence="1">One-carbon metabolism; tetrahydrofolate interconversion.</text>
</comment>
<dbReference type="EC" id="6.3.4.3" evidence="2"/>
<keyword evidence="4 7" id="KW-0436">Ligase</keyword>
<dbReference type="InterPro" id="IPR020628">
    <property type="entry name" value="Formate_THF_ligase_CS"/>
</dbReference>
<dbReference type="HAMAP" id="MF_01543">
    <property type="entry name" value="FTHFS"/>
    <property type="match status" value="1"/>
</dbReference>
<dbReference type="Gene3D" id="3.10.410.10">
    <property type="entry name" value="Formyltetrahydrofolate synthetase, domain 3"/>
    <property type="match status" value="1"/>
</dbReference>
<dbReference type="FunFam" id="3.10.410.10:FF:000001">
    <property type="entry name" value="Putative formate--tetrahydrofolate ligase"/>
    <property type="match status" value="1"/>
</dbReference>
<dbReference type="GO" id="GO:0005524">
    <property type="term" value="F:ATP binding"/>
    <property type="evidence" value="ECO:0007669"/>
    <property type="project" value="UniProtKB-KW"/>
</dbReference>
<keyword evidence="8" id="KW-1185">Reference proteome</keyword>
<gene>
    <name evidence="7" type="ORF">GBAR_LOCUS10407</name>
</gene>
<keyword evidence="3" id="KW-0554">One-carbon metabolism</keyword>
<dbReference type="EMBL" id="CASHTH010001587">
    <property type="protein sequence ID" value="CAI8017057.1"/>
    <property type="molecule type" value="Genomic_DNA"/>
</dbReference>
<keyword evidence="6" id="KW-0067">ATP-binding</keyword>
<accession>A0AA35RV91</accession>
<proteinExistence type="inferred from homology"/>
<dbReference type="Gene3D" id="3.40.50.300">
    <property type="entry name" value="P-loop containing nucleotide triphosphate hydrolases"/>
    <property type="match status" value="1"/>
</dbReference>
<keyword evidence="5" id="KW-0547">Nucleotide-binding</keyword>
<evidence type="ECO:0000256" key="2">
    <source>
        <dbReference type="ARBA" id="ARBA00012295"/>
    </source>
</evidence>
<sequence>MDVAAELGLDTQTLIPQGHYKAKIPLSAERTGGKRGKLIVVTGITPTPAGEGKTTTTVGMAQGFGRLGKKVVATLREPSLGPIFGIKGGGTGGGLSLVEPQDEVNIHFTGDAHAVGSAHNLLAALTDNVAQRGQIPGFGPTGITWRRVTDVEDRALRTIGSPMRESGFDIVTASEIMAVLALSSSLENLRERLSRIVVGLSDSGEPVTAEDVNAVGSMMSLLRYAIQPNIVQTTEGQAVIVHAGPFGNIAHGCSSVVGDRIALGYADYVLTEAGFGADLGFEKFMHIKARFNGLEPSGAVIVATVRALRSHGGALRRELDTPSEERVQRGMANLVHLIGAIRSFGLPVVVALNRFPSDTEGELAIVKQGCEEAGAFAAVDTRVFTEGGAGGVDLAEAVIEATSGDDPEITYMYPEDASIRDKVLALAQKMYGADDVSWAPSTRRPLRRYTELGWSDLPVCMAKTHLSISHNPRLKGRPSGYTFEVNDVRASVGAGFIYPIAGSIMTMPGLPGSPRALDVDAAGNILGL</sequence>
<dbReference type="Gene3D" id="3.30.1510.10">
    <property type="entry name" value="Domain 2, N(10)-formyltetrahydrofolate synthetase"/>
    <property type="match status" value="1"/>
</dbReference>
<dbReference type="PROSITE" id="PS00721">
    <property type="entry name" value="FTHFS_1"/>
    <property type="match status" value="1"/>
</dbReference>
<dbReference type="AlphaFoldDB" id="A0AA35RV91"/>
<organism evidence="7 8">
    <name type="scientific">Geodia barretti</name>
    <name type="common">Barrett's horny sponge</name>
    <dbReference type="NCBI Taxonomy" id="519541"/>
    <lineage>
        <taxon>Eukaryota</taxon>
        <taxon>Metazoa</taxon>
        <taxon>Porifera</taxon>
        <taxon>Demospongiae</taxon>
        <taxon>Heteroscleromorpha</taxon>
        <taxon>Tetractinellida</taxon>
        <taxon>Astrophorina</taxon>
        <taxon>Geodiidae</taxon>
        <taxon>Geodia</taxon>
    </lineage>
</organism>
<dbReference type="PROSITE" id="PS00722">
    <property type="entry name" value="FTHFS_2"/>
    <property type="match status" value="1"/>
</dbReference>
<dbReference type="GO" id="GO:0006730">
    <property type="term" value="P:one-carbon metabolic process"/>
    <property type="evidence" value="ECO:0007669"/>
    <property type="project" value="UniProtKB-KW"/>
</dbReference>
<evidence type="ECO:0000256" key="3">
    <source>
        <dbReference type="ARBA" id="ARBA00022563"/>
    </source>
</evidence>
<dbReference type="Pfam" id="PF01268">
    <property type="entry name" value="FTHFS"/>
    <property type="match status" value="1"/>
</dbReference>
<evidence type="ECO:0000256" key="1">
    <source>
        <dbReference type="ARBA" id="ARBA00004777"/>
    </source>
</evidence>
<dbReference type="Proteomes" id="UP001174909">
    <property type="component" value="Unassembled WGS sequence"/>
</dbReference>